<protein>
    <submittedName>
        <fullName evidence="1">Uncharacterized protein</fullName>
    </submittedName>
</protein>
<gene>
    <name evidence="1" type="ORF">Tco_1054263</name>
</gene>
<sequence length="125" mass="13986">MSCLLLFVGKPVYWISWNCQRKLPPLRFTSYELWLKFIDDVDPLHYGHKNQPTKPKPLLVVLRYLAEISVAGDGWRATAVAVSAMMMAGVERAVIVSVCDSEVKASKDHAGATLEVPSEELLKRS</sequence>
<comment type="caution">
    <text evidence="1">The sequence shown here is derived from an EMBL/GenBank/DDBJ whole genome shotgun (WGS) entry which is preliminary data.</text>
</comment>
<organism evidence="1 2">
    <name type="scientific">Tanacetum coccineum</name>
    <dbReference type="NCBI Taxonomy" id="301880"/>
    <lineage>
        <taxon>Eukaryota</taxon>
        <taxon>Viridiplantae</taxon>
        <taxon>Streptophyta</taxon>
        <taxon>Embryophyta</taxon>
        <taxon>Tracheophyta</taxon>
        <taxon>Spermatophyta</taxon>
        <taxon>Magnoliopsida</taxon>
        <taxon>eudicotyledons</taxon>
        <taxon>Gunneridae</taxon>
        <taxon>Pentapetalae</taxon>
        <taxon>asterids</taxon>
        <taxon>campanulids</taxon>
        <taxon>Asterales</taxon>
        <taxon>Asteraceae</taxon>
        <taxon>Asteroideae</taxon>
        <taxon>Anthemideae</taxon>
        <taxon>Anthemidinae</taxon>
        <taxon>Tanacetum</taxon>
    </lineage>
</organism>
<keyword evidence="2" id="KW-1185">Reference proteome</keyword>
<reference evidence="1" key="2">
    <citation type="submission" date="2022-01" db="EMBL/GenBank/DDBJ databases">
        <authorList>
            <person name="Yamashiro T."/>
            <person name="Shiraishi A."/>
            <person name="Satake H."/>
            <person name="Nakayama K."/>
        </authorList>
    </citation>
    <scope>NUCLEOTIDE SEQUENCE</scope>
</reference>
<dbReference type="EMBL" id="BQNB010018942">
    <property type="protein sequence ID" value="GJT79921.1"/>
    <property type="molecule type" value="Genomic_DNA"/>
</dbReference>
<evidence type="ECO:0000313" key="2">
    <source>
        <dbReference type="Proteomes" id="UP001151760"/>
    </source>
</evidence>
<name>A0ABQ5GWA8_9ASTR</name>
<evidence type="ECO:0000313" key="1">
    <source>
        <dbReference type="EMBL" id="GJT79921.1"/>
    </source>
</evidence>
<accession>A0ABQ5GWA8</accession>
<reference evidence="1" key="1">
    <citation type="journal article" date="2022" name="Int. J. Mol. Sci.">
        <title>Draft Genome of Tanacetum Coccineum: Genomic Comparison of Closely Related Tanacetum-Family Plants.</title>
        <authorList>
            <person name="Yamashiro T."/>
            <person name="Shiraishi A."/>
            <person name="Nakayama K."/>
            <person name="Satake H."/>
        </authorList>
    </citation>
    <scope>NUCLEOTIDE SEQUENCE</scope>
</reference>
<proteinExistence type="predicted"/>
<dbReference type="Proteomes" id="UP001151760">
    <property type="component" value="Unassembled WGS sequence"/>
</dbReference>